<sequence length="361" mass="40060">MYDLSGGALGYDVATDTIGTSQLSEYIGVVDSHADFWQTTFNRELSAGSYRNGVQGSKDVSLPYYLGSKNSDSSQVGDADTYYGLNLGYNGTSLTGRDYFKSYPLSTRWLNAFRNFGYTQTEATTYLQAEIAKTIVNGGWFRDFAHYHDYRNSGYMEKLDEFFQACKSAFGSNNVHTCSNGEALEYMYLRDACNRVVAKDDGTNVYLVADFDTTTDFPLEQINIPLSVKVDLTGTSLENKSITSSDGKVINLGSNQWIVPVIFRKSLNIQTVKLYESNIGIYNTSQPIITTSLNGSVLTVSADQPSKMVVYEVDAGGFEYDALPVARFNDFRLSNNYTVTAGKDYYIGVINEYGSMSFQSI</sequence>
<dbReference type="EMBL" id="BBML01000003">
    <property type="protein sequence ID" value="GAK96833.1"/>
    <property type="molecule type" value="Genomic_DNA"/>
</dbReference>
<accession>A0A090Q515</accession>
<reference evidence="1" key="1">
    <citation type="journal article" date="2014" name="Genome Announc.">
        <title>Draft Genome Sequences of Marine Flavobacterium Nonlabens Strains NR17, NR24, NR27, NR32, NR33, and Ara13.</title>
        <authorList>
            <person name="Nakanishi M."/>
            <person name="Meirelles P."/>
            <person name="Suzuki R."/>
            <person name="Takatani N."/>
            <person name="Mino S."/>
            <person name="Suda W."/>
            <person name="Oshima K."/>
            <person name="Hattori M."/>
            <person name="Ohkuma M."/>
            <person name="Hosokawa M."/>
            <person name="Miyashita K."/>
            <person name="Thompson F.L."/>
            <person name="Niwa A."/>
            <person name="Sawabe T."/>
            <person name="Sawabe T."/>
        </authorList>
    </citation>
    <scope>NUCLEOTIDE SEQUENCE [LARGE SCALE GENOMIC DNA]</scope>
    <source>
        <strain evidence="1">JCM 19294</strain>
    </source>
</reference>
<dbReference type="RefSeq" id="WP_042278343.1">
    <property type="nucleotide sequence ID" value="NZ_BBML01000003.1"/>
</dbReference>
<dbReference type="AlphaFoldDB" id="A0A090Q515"/>
<organism evidence="1 2">
    <name type="scientific">Nonlabens tegetincola</name>
    <dbReference type="NCBI Taxonomy" id="323273"/>
    <lineage>
        <taxon>Bacteria</taxon>
        <taxon>Pseudomonadati</taxon>
        <taxon>Bacteroidota</taxon>
        <taxon>Flavobacteriia</taxon>
        <taxon>Flavobacteriales</taxon>
        <taxon>Flavobacteriaceae</taxon>
        <taxon>Nonlabens</taxon>
    </lineage>
</organism>
<keyword evidence="2" id="KW-1185">Reference proteome</keyword>
<dbReference type="Proteomes" id="UP000029221">
    <property type="component" value="Unassembled WGS sequence"/>
</dbReference>
<comment type="caution">
    <text evidence="1">The sequence shown here is derived from an EMBL/GenBank/DDBJ whole genome shotgun (WGS) entry which is preliminary data.</text>
</comment>
<gene>
    <name evidence="1" type="ORF">JCM19294_1142</name>
</gene>
<name>A0A090Q515_9FLAO</name>
<protein>
    <submittedName>
        <fullName evidence="1">Uncharacterized protein</fullName>
    </submittedName>
</protein>
<evidence type="ECO:0000313" key="1">
    <source>
        <dbReference type="EMBL" id="GAK96833.1"/>
    </source>
</evidence>
<evidence type="ECO:0000313" key="2">
    <source>
        <dbReference type="Proteomes" id="UP000029221"/>
    </source>
</evidence>
<proteinExistence type="predicted"/>